<evidence type="ECO:0000256" key="2">
    <source>
        <dbReference type="ARBA" id="ARBA00006516"/>
    </source>
</evidence>
<keyword evidence="4" id="KW-0946">Virion</keyword>
<accession>A0A023VZ55</accession>
<dbReference type="EMBL" id="KF697152">
    <property type="protein sequence ID" value="AHY22353.1"/>
    <property type="molecule type" value="Viral_cRNA"/>
</dbReference>
<evidence type="ECO:0000256" key="7">
    <source>
        <dbReference type="ARBA" id="ARBA00023274"/>
    </source>
</evidence>
<evidence type="ECO:0000256" key="8">
    <source>
        <dbReference type="ARBA" id="ARBA00033344"/>
    </source>
</evidence>
<proteinExistence type="inferred from homology"/>
<sequence>MADAIVFNDVPQRAQSTFDPEAQYVVFENTYRANLTINTARIFFLNQKRAKDTLRQTPRPTVNLTFGQCTFPVVNNHFPQFQSNPVADTALTLHRLSGYLARWLMTFYSQSPVNQAAVREAVVIPLAEVKGCSWDDGPALYLGFASGAEMFLQTFTFFPLVIEMHRVLKDGMDVNFMRKVLRQRYGALTAEQWMRQELVAIRAAFEAVGALPWARTGFSPAAREFLAQFGIRINYPIIIINSEIKYIK</sequence>
<evidence type="ECO:0000256" key="4">
    <source>
        <dbReference type="ARBA" id="ARBA00022844"/>
    </source>
</evidence>
<dbReference type="PIRSF" id="PIRSF003947">
    <property type="entry name" value="N_OrthobunV"/>
    <property type="match status" value="1"/>
</dbReference>
<dbReference type="GO" id="GO:0003723">
    <property type="term" value="F:RNA binding"/>
    <property type="evidence" value="ECO:0007669"/>
    <property type="project" value="UniProtKB-KW"/>
</dbReference>
<dbReference type="KEGG" id="vg:41324394"/>
<evidence type="ECO:0000313" key="9">
    <source>
        <dbReference type="EMBL" id="AHY22353.1"/>
    </source>
</evidence>
<dbReference type="Proteomes" id="UP000134621">
    <property type="component" value="Genome"/>
</dbReference>
<comment type="similarity">
    <text evidence="2">Belongs to the orthobunyavirus nucleocapsid protein family.</text>
</comment>
<dbReference type="RefSeq" id="YP_009666922.1">
    <property type="nucleotide sequence ID" value="NC_043593.1"/>
</dbReference>
<evidence type="ECO:0000256" key="5">
    <source>
        <dbReference type="ARBA" id="ARBA00022884"/>
    </source>
</evidence>
<evidence type="ECO:0000313" key="10">
    <source>
        <dbReference type="Proteomes" id="UP000134621"/>
    </source>
</evidence>
<reference evidence="9 10" key="1">
    <citation type="journal article" date="2014" name="J. Gen. Virol.">
        <title>Genomic and phylogenetic characterization of viruses included in the Manzanilla and Oropouche species complexes of the genus Orthobunyavirus, family Bunyaviridae.</title>
        <authorList>
            <person name="Ladner J.T."/>
            <person name="Savji N."/>
            <person name="Lofts L."/>
            <person name="Travassos da Rosa A."/>
            <person name="Wiley M.R."/>
            <person name="Gestole M.C."/>
            <person name="Rosen G.E."/>
            <person name="Guzman H."/>
            <person name="Vasconcelos P.F."/>
            <person name="Nunes M.R."/>
            <person name="J Kochel T."/>
            <person name="Lipkin W.I."/>
            <person name="Tesh R.B."/>
            <person name="Palacios G."/>
        </authorList>
    </citation>
    <scope>NUCLEOTIDE SEQUENCE [LARGE SCALE GENOMIC DNA]</scope>
    <source>
        <strain evidence="9">AV 782</strain>
    </source>
</reference>
<organism evidence="9 10">
    <name type="scientific">Mermet virus</name>
    <dbReference type="NCBI Taxonomy" id="159147"/>
    <lineage>
        <taxon>Viruses</taxon>
        <taxon>Riboviria</taxon>
        <taxon>Orthornavirae</taxon>
        <taxon>Negarnaviricota</taxon>
        <taxon>Polyploviricotina</taxon>
        <taxon>Bunyaviricetes</taxon>
        <taxon>Elliovirales</taxon>
        <taxon>Peribunyaviridae</taxon>
        <taxon>Orthobunyavirus</taxon>
        <taxon>Orthobunyavirus mermetense</taxon>
    </lineage>
</organism>
<keyword evidence="6 9" id="KW-0543">Viral nucleoprotein</keyword>
<protein>
    <recommendedName>
        <fullName evidence="3">Nucleoprotein</fullName>
    </recommendedName>
    <alternativeName>
        <fullName evidence="8">Nucleocapsid protein</fullName>
    </alternativeName>
</protein>
<keyword evidence="5" id="KW-0694">RNA-binding</keyword>
<dbReference type="InterPro" id="IPR001784">
    <property type="entry name" value="Bunya_nucleocap"/>
</dbReference>
<dbReference type="Gene3D" id="1.10.472.180">
    <property type="entry name" value="Bunyavirus nucleocapsid (N) protein, C-terminal domain"/>
    <property type="match status" value="1"/>
</dbReference>
<evidence type="ECO:0000256" key="3">
    <source>
        <dbReference type="ARBA" id="ARBA00014389"/>
    </source>
</evidence>
<name>A0A023VZ55_9VIRU</name>
<dbReference type="InterPro" id="IPR043012">
    <property type="entry name" value="Bunya_nucleocap_N"/>
</dbReference>
<dbReference type="InterPro" id="IPR043011">
    <property type="entry name" value="Bunya_nucleocap_C"/>
</dbReference>
<dbReference type="Pfam" id="PF00952">
    <property type="entry name" value="Bunya_nucleocap"/>
    <property type="match status" value="1"/>
</dbReference>
<keyword evidence="7" id="KW-0687">Ribonucleoprotein</keyword>
<dbReference type="GeneID" id="41324394"/>
<dbReference type="Gene3D" id="1.20.142.20">
    <property type="match status" value="1"/>
</dbReference>
<keyword evidence="10" id="KW-1185">Reference proteome</keyword>
<dbReference type="GO" id="GO:1990904">
    <property type="term" value="C:ribonucleoprotein complex"/>
    <property type="evidence" value="ECO:0007669"/>
    <property type="project" value="UniProtKB-KW"/>
</dbReference>
<dbReference type="GO" id="GO:0019013">
    <property type="term" value="C:viral nucleocapsid"/>
    <property type="evidence" value="ECO:0007669"/>
    <property type="project" value="UniProtKB-KW"/>
</dbReference>
<evidence type="ECO:0000256" key="1">
    <source>
        <dbReference type="ARBA" id="ARBA00004328"/>
    </source>
</evidence>
<evidence type="ECO:0000256" key="6">
    <source>
        <dbReference type="ARBA" id="ARBA00023086"/>
    </source>
</evidence>
<comment type="subcellular location">
    <subcellularLocation>
        <location evidence="1">Virion</location>
    </subcellularLocation>
</comment>